<feature type="non-terminal residue" evidence="1">
    <location>
        <position position="1"/>
    </location>
</feature>
<dbReference type="Proteomes" id="UP001239213">
    <property type="component" value="Unassembled WGS sequence"/>
</dbReference>
<dbReference type="EMBL" id="MPDP01000050">
    <property type="protein sequence ID" value="KAK1488282.1"/>
    <property type="molecule type" value="Genomic_DNA"/>
</dbReference>
<accession>A0AAI9VI95</accession>
<keyword evidence="2" id="KW-1185">Reference proteome</keyword>
<organism evidence="1 2">
    <name type="scientific">Colletotrichum cuscutae</name>
    <dbReference type="NCBI Taxonomy" id="1209917"/>
    <lineage>
        <taxon>Eukaryota</taxon>
        <taxon>Fungi</taxon>
        <taxon>Dikarya</taxon>
        <taxon>Ascomycota</taxon>
        <taxon>Pezizomycotina</taxon>
        <taxon>Sordariomycetes</taxon>
        <taxon>Hypocreomycetidae</taxon>
        <taxon>Glomerellales</taxon>
        <taxon>Glomerellaceae</taxon>
        <taxon>Colletotrichum</taxon>
        <taxon>Colletotrichum acutatum species complex</taxon>
    </lineage>
</organism>
<reference evidence="1" key="1">
    <citation type="submission" date="2016-11" db="EMBL/GenBank/DDBJ databases">
        <title>The genome sequence of Colletotrichum cuscutae.</title>
        <authorList>
            <person name="Baroncelli R."/>
        </authorList>
    </citation>
    <scope>NUCLEOTIDE SEQUENCE</scope>
    <source>
        <strain evidence="1">IMI 304802</strain>
    </source>
</reference>
<evidence type="ECO:0000313" key="2">
    <source>
        <dbReference type="Proteomes" id="UP001239213"/>
    </source>
</evidence>
<proteinExistence type="predicted"/>
<gene>
    <name evidence="1" type="ORF">CCUS01_14757</name>
</gene>
<evidence type="ECO:0000313" key="1">
    <source>
        <dbReference type="EMBL" id="KAK1488282.1"/>
    </source>
</evidence>
<name>A0AAI9VI95_9PEZI</name>
<dbReference type="AlphaFoldDB" id="A0AAI9VI95"/>
<sequence length="124" mass="13589">VRRLDRLLVIGSPLVGVCTPISFPPTSLSPPDLMSAFDWRAPIPSPCAYTCCCTSNRALLFRRFGRLFLHWLPILCTIHDRSYAKAPSHAASNLATNFFSVKLDGGSLSVTPVNVKTSQAKLSR</sequence>
<protein>
    <submittedName>
        <fullName evidence="1">Uncharacterized protein</fullName>
    </submittedName>
</protein>
<comment type="caution">
    <text evidence="1">The sequence shown here is derived from an EMBL/GenBank/DDBJ whole genome shotgun (WGS) entry which is preliminary data.</text>
</comment>